<proteinExistence type="predicted"/>
<dbReference type="Gene3D" id="1.10.238.10">
    <property type="entry name" value="EF-hand"/>
    <property type="match status" value="1"/>
</dbReference>
<feature type="region of interest" description="Disordered" evidence="2">
    <location>
        <begin position="28"/>
        <end position="47"/>
    </location>
</feature>
<accession>H2YBC0</accession>
<dbReference type="HOGENOM" id="CLU_1524597_0_0_1"/>
<organism evidence="4 5">
    <name type="scientific">Ciona savignyi</name>
    <name type="common">Pacific transparent sea squirt</name>
    <dbReference type="NCBI Taxonomy" id="51511"/>
    <lineage>
        <taxon>Eukaryota</taxon>
        <taxon>Metazoa</taxon>
        <taxon>Chordata</taxon>
        <taxon>Tunicata</taxon>
        <taxon>Ascidiacea</taxon>
        <taxon>Phlebobranchia</taxon>
        <taxon>Cionidae</taxon>
        <taxon>Ciona</taxon>
    </lineage>
</organism>
<sequence length="176" mass="20234">MQKTLAYFILSLFIYNGGAFRINTAAKSSRTVEEERPHHHRRHHGDVDREVDRLRRLDRIIGRIEDAAISRESEEEEIPEVEDLDLDVTDVASLLDHATERSNPEKTFEIIALPSKFRRYDLNGDDYITPVELADSTGTLLEDSVAPFEKADRDGDGLLTKEEFHQAPWVFSNRAR</sequence>
<dbReference type="InterPro" id="IPR002048">
    <property type="entry name" value="EF_hand_dom"/>
</dbReference>
<evidence type="ECO:0000256" key="1">
    <source>
        <dbReference type="ARBA" id="ARBA00022837"/>
    </source>
</evidence>
<dbReference type="GeneTree" id="ENSGT00390000004250"/>
<reference evidence="5" key="1">
    <citation type="submission" date="2003-08" db="EMBL/GenBank/DDBJ databases">
        <authorList>
            <person name="Birren B."/>
            <person name="Nusbaum C."/>
            <person name="Abebe A."/>
            <person name="Abouelleil A."/>
            <person name="Adekoya E."/>
            <person name="Ait-zahra M."/>
            <person name="Allen N."/>
            <person name="Allen T."/>
            <person name="An P."/>
            <person name="Anderson M."/>
            <person name="Anderson S."/>
            <person name="Arachchi H."/>
            <person name="Armbruster J."/>
            <person name="Bachantsang P."/>
            <person name="Baldwin J."/>
            <person name="Barry A."/>
            <person name="Bayul T."/>
            <person name="Blitshsteyn B."/>
            <person name="Bloom T."/>
            <person name="Blye J."/>
            <person name="Boguslavskiy L."/>
            <person name="Borowsky M."/>
            <person name="Boukhgalter B."/>
            <person name="Brunache A."/>
            <person name="Butler J."/>
            <person name="Calixte N."/>
            <person name="Calvo S."/>
            <person name="Camarata J."/>
            <person name="Campo K."/>
            <person name="Chang J."/>
            <person name="Cheshatsang Y."/>
            <person name="Citroen M."/>
            <person name="Collymore A."/>
            <person name="Considine T."/>
            <person name="Cook A."/>
            <person name="Cooke P."/>
            <person name="Corum B."/>
            <person name="Cuomo C."/>
            <person name="David R."/>
            <person name="Dawoe T."/>
            <person name="Degray S."/>
            <person name="Dodge S."/>
            <person name="Dooley K."/>
            <person name="Dorje P."/>
            <person name="Dorjee K."/>
            <person name="Dorris L."/>
            <person name="Duffey N."/>
            <person name="Dupes A."/>
            <person name="Elkins T."/>
            <person name="Engels R."/>
            <person name="Erickson J."/>
            <person name="Farina A."/>
            <person name="Faro S."/>
            <person name="Ferreira P."/>
            <person name="Fischer H."/>
            <person name="Fitzgerald M."/>
            <person name="Foley K."/>
            <person name="Gage D."/>
            <person name="Galagan J."/>
            <person name="Gearin G."/>
            <person name="Gnerre S."/>
            <person name="Gnirke A."/>
            <person name="Goyette A."/>
            <person name="Graham J."/>
            <person name="Grandbois E."/>
            <person name="Gyaltsen K."/>
            <person name="Hafez N."/>
            <person name="Hagopian D."/>
            <person name="Hagos B."/>
            <person name="Hall J."/>
            <person name="Hatcher B."/>
            <person name="Heller A."/>
            <person name="Higgins H."/>
            <person name="Honan T."/>
            <person name="Horn A."/>
            <person name="Houde N."/>
            <person name="Hughes L."/>
            <person name="Hulme W."/>
            <person name="Husby E."/>
            <person name="Iliev I."/>
            <person name="Jaffe D."/>
            <person name="Jones C."/>
            <person name="Kamal M."/>
            <person name="Kamat A."/>
            <person name="Kamvysselis M."/>
            <person name="Karlsson E."/>
            <person name="Kells C."/>
            <person name="Kieu A."/>
            <person name="Kisner P."/>
            <person name="Kodira C."/>
            <person name="Kulbokas E."/>
            <person name="Labutti K."/>
            <person name="Lama D."/>
            <person name="Landers T."/>
            <person name="Leger J."/>
            <person name="Levine S."/>
            <person name="Lewis D."/>
            <person name="Lewis T."/>
            <person name="Lindblad-toh K."/>
            <person name="Liu X."/>
            <person name="Lokyitsang T."/>
            <person name="Lokyitsang Y."/>
            <person name="Lucien O."/>
            <person name="Lui A."/>
            <person name="Ma L.J."/>
            <person name="Mabbitt R."/>
            <person name="Macdonald J."/>
            <person name="Maclean C."/>
            <person name="Major J."/>
            <person name="Manning J."/>
            <person name="Marabella R."/>
            <person name="Maru K."/>
            <person name="Matthews C."/>
            <person name="Mauceli E."/>
            <person name="Mccarthy M."/>
            <person name="Mcdonough S."/>
            <person name="Mcghee T."/>
            <person name="Meldrim J."/>
            <person name="Meneus L."/>
            <person name="Mesirov J."/>
            <person name="Mihalev A."/>
            <person name="Mihova T."/>
            <person name="Mikkelsen T."/>
            <person name="Mlenga V."/>
            <person name="Moru K."/>
            <person name="Mozes J."/>
            <person name="Mulrain L."/>
            <person name="Munson G."/>
            <person name="Naylor J."/>
            <person name="Newes C."/>
            <person name="Nguyen C."/>
            <person name="Nguyen N."/>
            <person name="Nguyen T."/>
            <person name="Nicol R."/>
            <person name="Nielsen C."/>
            <person name="Nizzari M."/>
            <person name="Norbu C."/>
            <person name="Norbu N."/>
            <person name="O'donnell P."/>
            <person name="Okoawo O."/>
            <person name="O'leary S."/>
            <person name="Omotosho B."/>
            <person name="O'neill K."/>
            <person name="Osman S."/>
            <person name="Parker S."/>
            <person name="Perrin D."/>
            <person name="Phunkhang P."/>
            <person name="Piqani B."/>
            <person name="Purcell S."/>
            <person name="Rachupka T."/>
            <person name="Ramasamy U."/>
            <person name="Rameau R."/>
            <person name="Ray V."/>
            <person name="Raymond C."/>
            <person name="Retta R."/>
            <person name="Richardson S."/>
            <person name="Rise C."/>
            <person name="Rodriguez J."/>
            <person name="Rogers J."/>
            <person name="Rogov P."/>
            <person name="Rutman M."/>
            <person name="Schupbach R."/>
            <person name="Seaman C."/>
            <person name="Settipalli S."/>
            <person name="Sharpe T."/>
            <person name="Sheridan J."/>
            <person name="Sherpa N."/>
            <person name="Shi J."/>
            <person name="Smirnov S."/>
            <person name="Smith C."/>
            <person name="Sougnez C."/>
            <person name="Spencer B."/>
            <person name="Stalker J."/>
            <person name="Stange-thomann N."/>
            <person name="Stavropoulos S."/>
            <person name="Stetson K."/>
            <person name="Stone C."/>
            <person name="Stone S."/>
            <person name="Stubbs M."/>
            <person name="Talamas J."/>
            <person name="Tchuinga P."/>
            <person name="Tenzing P."/>
            <person name="Tesfaye S."/>
            <person name="Theodore J."/>
            <person name="Thoulutsang Y."/>
            <person name="Topham K."/>
            <person name="Towey S."/>
            <person name="Tsamla T."/>
            <person name="Tsomo N."/>
            <person name="Vallee D."/>
            <person name="Vassiliev H."/>
            <person name="Venkataraman V."/>
            <person name="Vinson J."/>
            <person name="Vo A."/>
            <person name="Wade C."/>
            <person name="Wang S."/>
            <person name="Wangchuk T."/>
            <person name="Wangdi T."/>
            <person name="Whittaker C."/>
            <person name="Wilkinson J."/>
            <person name="Wu Y."/>
            <person name="Wyman D."/>
            <person name="Yadav S."/>
            <person name="Yang S."/>
            <person name="Yang X."/>
            <person name="Yeager S."/>
            <person name="Yee E."/>
            <person name="Young G."/>
            <person name="Zainoun J."/>
            <person name="Zembeck L."/>
            <person name="Zimmer A."/>
            <person name="Zody M."/>
            <person name="Lander E."/>
        </authorList>
    </citation>
    <scope>NUCLEOTIDE SEQUENCE [LARGE SCALE GENOMIC DNA]</scope>
</reference>
<dbReference type="PROSITE" id="PS00018">
    <property type="entry name" value="EF_HAND_1"/>
    <property type="match status" value="1"/>
</dbReference>
<dbReference type="InParanoid" id="H2YBC0"/>
<reference evidence="4" key="3">
    <citation type="submission" date="2025-09" db="UniProtKB">
        <authorList>
            <consortium name="Ensembl"/>
        </authorList>
    </citation>
    <scope>IDENTIFICATION</scope>
</reference>
<dbReference type="Pfam" id="PF13202">
    <property type="entry name" value="EF-hand_5"/>
    <property type="match status" value="1"/>
</dbReference>
<dbReference type="AlphaFoldDB" id="H2YBC0"/>
<reference evidence="4" key="2">
    <citation type="submission" date="2025-08" db="UniProtKB">
        <authorList>
            <consortium name="Ensembl"/>
        </authorList>
    </citation>
    <scope>IDENTIFICATION</scope>
</reference>
<evidence type="ECO:0000256" key="2">
    <source>
        <dbReference type="SAM" id="MobiDB-lite"/>
    </source>
</evidence>
<dbReference type="Proteomes" id="UP000007875">
    <property type="component" value="Unassembled WGS sequence"/>
</dbReference>
<dbReference type="GO" id="GO:0005509">
    <property type="term" value="F:calcium ion binding"/>
    <property type="evidence" value="ECO:0007669"/>
    <property type="project" value="InterPro"/>
</dbReference>
<keyword evidence="1" id="KW-0106">Calcium</keyword>
<evidence type="ECO:0000313" key="4">
    <source>
        <dbReference type="Ensembl" id="ENSCSAVP00000002618.1"/>
    </source>
</evidence>
<dbReference type="SUPFAM" id="SSF47473">
    <property type="entry name" value="EF-hand"/>
    <property type="match status" value="1"/>
</dbReference>
<name>H2YBC0_CIOSA</name>
<dbReference type="STRING" id="51511.ENSCSAVP00000002618"/>
<dbReference type="InterPro" id="IPR018247">
    <property type="entry name" value="EF_Hand_1_Ca_BS"/>
</dbReference>
<feature type="domain" description="EF-hand" evidence="3">
    <location>
        <begin position="139"/>
        <end position="174"/>
    </location>
</feature>
<dbReference type="Ensembl" id="ENSCSAVT00000002659.1">
    <property type="protein sequence ID" value="ENSCSAVP00000002618.1"/>
    <property type="gene ID" value="ENSCSAVG00000001551.1"/>
</dbReference>
<protein>
    <recommendedName>
        <fullName evidence="3">EF-hand domain-containing protein</fullName>
    </recommendedName>
</protein>
<keyword evidence="5" id="KW-1185">Reference proteome</keyword>
<dbReference type="InterPro" id="IPR011992">
    <property type="entry name" value="EF-hand-dom_pair"/>
</dbReference>
<evidence type="ECO:0000313" key="5">
    <source>
        <dbReference type="Proteomes" id="UP000007875"/>
    </source>
</evidence>
<evidence type="ECO:0000259" key="3">
    <source>
        <dbReference type="PROSITE" id="PS50222"/>
    </source>
</evidence>
<dbReference type="PROSITE" id="PS50222">
    <property type="entry name" value="EF_HAND_2"/>
    <property type="match status" value="1"/>
</dbReference>
<dbReference type="OMA" id="AFRINTA"/>
<dbReference type="eggNOG" id="ENOG502SGBC">
    <property type="taxonomic scope" value="Eukaryota"/>
</dbReference>